<keyword evidence="5" id="KW-1185">Reference proteome</keyword>
<dbReference type="STRING" id="913024.SAMN05421741_11829"/>
<proteinExistence type="predicted"/>
<feature type="compositionally biased region" description="Acidic residues" evidence="2">
    <location>
        <begin position="35"/>
        <end position="48"/>
    </location>
</feature>
<feature type="domain" description="Phage capsid-like C-terminal" evidence="3">
    <location>
        <begin position="166"/>
        <end position="430"/>
    </location>
</feature>
<dbReference type="AlphaFoldDB" id="A0A1I5E198"/>
<dbReference type="InterPro" id="IPR054612">
    <property type="entry name" value="Phage_capsid-like_C"/>
</dbReference>
<dbReference type="SUPFAM" id="SSF56563">
    <property type="entry name" value="Major capsid protein gp5"/>
    <property type="match status" value="1"/>
</dbReference>
<evidence type="ECO:0000313" key="4">
    <source>
        <dbReference type="EMBL" id="SFO04911.1"/>
    </source>
</evidence>
<organism evidence="4 5">
    <name type="scientific">Paenimyroides ummariense</name>
    <dbReference type="NCBI Taxonomy" id="913024"/>
    <lineage>
        <taxon>Bacteria</taxon>
        <taxon>Pseudomonadati</taxon>
        <taxon>Bacteroidota</taxon>
        <taxon>Flavobacteriia</taxon>
        <taxon>Flavobacteriales</taxon>
        <taxon>Flavobacteriaceae</taxon>
        <taxon>Paenimyroides</taxon>
    </lineage>
</organism>
<evidence type="ECO:0000259" key="3">
    <source>
        <dbReference type="Pfam" id="PF05065"/>
    </source>
</evidence>
<name>A0A1I5E198_9FLAO</name>
<reference evidence="5" key="1">
    <citation type="submission" date="2016-10" db="EMBL/GenBank/DDBJ databases">
        <authorList>
            <person name="Varghese N."/>
            <person name="Submissions S."/>
        </authorList>
    </citation>
    <scope>NUCLEOTIDE SEQUENCE [LARGE SCALE GENOMIC DNA]</scope>
    <source>
        <strain evidence="5">DS-12</strain>
    </source>
</reference>
<evidence type="ECO:0000313" key="5">
    <source>
        <dbReference type="Proteomes" id="UP000199036"/>
    </source>
</evidence>
<feature type="compositionally biased region" description="Basic and acidic residues" evidence="2">
    <location>
        <begin position="15"/>
        <end position="34"/>
    </location>
</feature>
<evidence type="ECO:0000256" key="2">
    <source>
        <dbReference type="SAM" id="MobiDB-lite"/>
    </source>
</evidence>
<sequence length="434" mass="46912">MKRKSLQLKELRTALLRKQQETTDKAKAEKREFTPEEQQELDNQDDEIADLDTQIETAERNEARELRMASLTATSVGQGFHGGDLGESSEQREVNNIQKRFSFSKALREASAGKLEGVEKEVNDMALKEAASLNLDFKSTDRSFSIPSYMMRATTQSVTGDAGAFGGALVPTDIRMVNDFVPKLFLEDLGANLLTGLTGNLSLPINKSFELDWLDENEAVTLKASEFSGPTLKPKRAAAGVMISNQLMLQSSVDVEALIINQFRSAAKRAIERAAINGNGLKQPLGLLNVPGINLSAVTAAKTPEYADILELKGLVRDADSTDISLGFLSDNVLASVLEGVKKDAGSGRFLLEEGKLGGMKHVASSLVPELAGNHPLIYGDWSQMTVGQWGGAQFTVDPFTQAGSGAIVVYVNLYANVIIALPKAFAVNKFLTA</sequence>
<dbReference type="Gene3D" id="3.30.2400.10">
    <property type="entry name" value="Major capsid protein gp5"/>
    <property type="match status" value="1"/>
</dbReference>
<protein>
    <submittedName>
        <fullName evidence="4">Phage major capsid protein, HK97 family</fullName>
    </submittedName>
</protein>
<gene>
    <name evidence="4" type="ORF">SAMN05421741_11829</name>
</gene>
<feature type="region of interest" description="Disordered" evidence="2">
    <location>
        <begin position="15"/>
        <end position="48"/>
    </location>
</feature>
<dbReference type="OrthoDB" id="9806592at2"/>
<dbReference type="Pfam" id="PF05065">
    <property type="entry name" value="Phage_capsid"/>
    <property type="match status" value="1"/>
</dbReference>
<dbReference type="RefSeq" id="WP_091524616.1">
    <property type="nucleotide sequence ID" value="NZ_FOVI01000018.1"/>
</dbReference>
<dbReference type="InterPro" id="IPR024455">
    <property type="entry name" value="Phage_capsid"/>
</dbReference>
<dbReference type="NCBIfam" id="TIGR01554">
    <property type="entry name" value="major_cap_HK97"/>
    <property type="match status" value="1"/>
</dbReference>
<dbReference type="EMBL" id="FOVI01000018">
    <property type="protein sequence ID" value="SFO04911.1"/>
    <property type="molecule type" value="Genomic_DNA"/>
</dbReference>
<dbReference type="Proteomes" id="UP000199036">
    <property type="component" value="Unassembled WGS sequence"/>
</dbReference>
<evidence type="ECO:0000256" key="1">
    <source>
        <dbReference type="ARBA" id="ARBA00004328"/>
    </source>
</evidence>
<comment type="subcellular location">
    <subcellularLocation>
        <location evidence="1">Virion</location>
    </subcellularLocation>
</comment>
<accession>A0A1I5E198</accession>